<reference evidence="1" key="1">
    <citation type="journal article" date="2013" name="Environ. Microbiol.">
        <title>Microbiota from the distal guts of lean and obese adolescents exhibit partial functional redundancy besides clear differences in community structure.</title>
        <authorList>
            <person name="Ferrer M."/>
            <person name="Ruiz A."/>
            <person name="Lanza F."/>
            <person name="Haange S.B."/>
            <person name="Oberbach A."/>
            <person name="Till H."/>
            <person name="Bargiela R."/>
            <person name="Campoy C."/>
            <person name="Segura M.T."/>
            <person name="Richter M."/>
            <person name="von Bergen M."/>
            <person name="Seifert J."/>
            <person name="Suarez A."/>
        </authorList>
    </citation>
    <scope>NUCLEOTIDE SEQUENCE</scope>
</reference>
<organism evidence="1">
    <name type="scientific">human gut metagenome</name>
    <dbReference type="NCBI Taxonomy" id="408170"/>
    <lineage>
        <taxon>unclassified sequences</taxon>
        <taxon>metagenomes</taxon>
        <taxon>organismal metagenomes</taxon>
    </lineage>
</organism>
<comment type="caution">
    <text evidence="1">The sequence shown here is derived from an EMBL/GenBank/DDBJ whole genome shotgun (WGS) entry which is preliminary data.</text>
</comment>
<protein>
    <submittedName>
        <fullName evidence="1">Uncharacterized protein</fullName>
    </submittedName>
</protein>
<evidence type="ECO:0000313" key="1">
    <source>
        <dbReference type="EMBL" id="EKC48301.1"/>
    </source>
</evidence>
<gene>
    <name evidence="1" type="ORF">LEA_18944</name>
</gene>
<dbReference type="AlphaFoldDB" id="K1SLS7"/>
<proteinExistence type="predicted"/>
<name>K1SLS7_9ZZZZ</name>
<sequence length="31" mass="3687">MISTSLFCDEQTYNEIINTELSDEEYREIIS</sequence>
<dbReference type="EMBL" id="AJWY01013009">
    <property type="protein sequence ID" value="EKC48301.1"/>
    <property type="molecule type" value="Genomic_DNA"/>
</dbReference>
<feature type="non-terminal residue" evidence="1">
    <location>
        <position position="31"/>
    </location>
</feature>
<accession>K1SLS7</accession>